<evidence type="ECO:0008006" key="3">
    <source>
        <dbReference type="Google" id="ProtNLM"/>
    </source>
</evidence>
<gene>
    <name evidence="1" type="ORF">MMAN_28490</name>
</gene>
<organism evidence="1 2">
    <name type="scientific">Mycobacterium mantenii</name>
    <dbReference type="NCBI Taxonomy" id="560555"/>
    <lineage>
        <taxon>Bacteria</taxon>
        <taxon>Bacillati</taxon>
        <taxon>Actinomycetota</taxon>
        <taxon>Actinomycetes</taxon>
        <taxon>Mycobacteriales</taxon>
        <taxon>Mycobacteriaceae</taxon>
        <taxon>Mycobacterium</taxon>
        <taxon>Mycobacterium avium complex (MAC)</taxon>
    </lineage>
</organism>
<dbReference type="RefSeq" id="WP_232068753.1">
    <property type="nucleotide sequence ID" value="NZ_AP022590.1"/>
</dbReference>
<dbReference type="InterPro" id="IPR016516">
    <property type="entry name" value="UCP07580"/>
</dbReference>
<protein>
    <recommendedName>
        <fullName evidence="3">Metal-dependent hydrolase</fullName>
    </recommendedName>
</protein>
<accession>A0ABM7JT31</accession>
<dbReference type="Pfam" id="PF10118">
    <property type="entry name" value="Metal_hydrol"/>
    <property type="match status" value="1"/>
</dbReference>
<dbReference type="PANTHER" id="PTHR39456:SF1">
    <property type="entry name" value="METAL-DEPENDENT HYDROLASE"/>
    <property type="match status" value="1"/>
</dbReference>
<name>A0ABM7JT31_MYCNT</name>
<reference evidence="1 2" key="1">
    <citation type="journal article" date="2019" name="Emerg. Microbes Infect.">
        <title>Comprehensive subspecies identification of 175 nontuberculous mycobacteria species based on 7547 genomic profiles.</title>
        <authorList>
            <person name="Matsumoto Y."/>
            <person name="Kinjo T."/>
            <person name="Motooka D."/>
            <person name="Nabeya D."/>
            <person name="Jung N."/>
            <person name="Uechi K."/>
            <person name="Horii T."/>
            <person name="Iida T."/>
            <person name="Fujita J."/>
            <person name="Nakamura S."/>
        </authorList>
    </citation>
    <scope>NUCLEOTIDE SEQUENCE [LARGE SCALE GENOMIC DNA]</scope>
    <source>
        <strain evidence="1 2">JCM 18113</strain>
    </source>
</reference>
<keyword evidence="2" id="KW-1185">Reference proteome</keyword>
<dbReference type="Proteomes" id="UP000465812">
    <property type="component" value="Chromosome"/>
</dbReference>
<sequence length="121" mass="14001">MTGLEIRRIRFDLDGDVPFVWNAYNHAFSTYMNVVSIMAICFEKMLVSAVREAMPRITDTAVAGEAEAFLRQEAQHANAHRQHLRALIRRHPGLQKTLDGDRWIYWMIFTGNVFQPTTFAM</sequence>
<proteinExistence type="predicted"/>
<evidence type="ECO:0000313" key="2">
    <source>
        <dbReference type="Proteomes" id="UP000465812"/>
    </source>
</evidence>
<dbReference type="PANTHER" id="PTHR39456">
    <property type="entry name" value="METAL-DEPENDENT HYDROLASE"/>
    <property type="match status" value="1"/>
</dbReference>
<evidence type="ECO:0000313" key="1">
    <source>
        <dbReference type="EMBL" id="BBY38715.1"/>
    </source>
</evidence>
<dbReference type="EMBL" id="AP022590">
    <property type="protein sequence ID" value="BBY38715.1"/>
    <property type="molecule type" value="Genomic_DNA"/>
</dbReference>